<organism evidence="2 3">
    <name type="scientific">Athelia psychrophila</name>
    <dbReference type="NCBI Taxonomy" id="1759441"/>
    <lineage>
        <taxon>Eukaryota</taxon>
        <taxon>Fungi</taxon>
        <taxon>Dikarya</taxon>
        <taxon>Basidiomycota</taxon>
        <taxon>Agaricomycotina</taxon>
        <taxon>Agaricomycetes</taxon>
        <taxon>Agaricomycetidae</taxon>
        <taxon>Atheliales</taxon>
        <taxon>Atheliaceae</taxon>
        <taxon>Athelia</taxon>
    </lineage>
</organism>
<protein>
    <submittedName>
        <fullName evidence="2">Uncharacterized protein</fullName>
    </submittedName>
</protein>
<evidence type="ECO:0000256" key="1">
    <source>
        <dbReference type="SAM" id="MobiDB-lite"/>
    </source>
</evidence>
<proteinExistence type="predicted"/>
<name>A0A166IE50_9AGAM</name>
<dbReference type="AlphaFoldDB" id="A0A166IE50"/>
<gene>
    <name evidence="2" type="ORF">FIBSPDRAFT_862415</name>
</gene>
<reference evidence="2 3" key="1">
    <citation type="journal article" date="2016" name="Mol. Biol. Evol.">
        <title>Comparative Genomics of Early-Diverging Mushroom-Forming Fungi Provides Insights into the Origins of Lignocellulose Decay Capabilities.</title>
        <authorList>
            <person name="Nagy L.G."/>
            <person name="Riley R."/>
            <person name="Tritt A."/>
            <person name="Adam C."/>
            <person name="Daum C."/>
            <person name="Floudas D."/>
            <person name="Sun H."/>
            <person name="Yadav J.S."/>
            <person name="Pangilinan J."/>
            <person name="Larsson K.H."/>
            <person name="Matsuura K."/>
            <person name="Barry K."/>
            <person name="Labutti K."/>
            <person name="Kuo R."/>
            <person name="Ohm R.A."/>
            <person name="Bhattacharya S.S."/>
            <person name="Shirouzu T."/>
            <person name="Yoshinaga Y."/>
            <person name="Martin F.M."/>
            <person name="Grigoriev I.V."/>
            <person name="Hibbett D.S."/>
        </authorList>
    </citation>
    <scope>NUCLEOTIDE SEQUENCE [LARGE SCALE GENOMIC DNA]</scope>
    <source>
        <strain evidence="2 3">CBS 109695</strain>
    </source>
</reference>
<feature type="compositionally biased region" description="Low complexity" evidence="1">
    <location>
        <begin position="7"/>
        <end position="44"/>
    </location>
</feature>
<evidence type="ECO:0000313" key="3">
    <source>
        <dbReference type="Proteomes" id="UP000076532"/>
    </source>
</evidence>
<sequence length="106" mass="11481">MIDKPISSSSLSSLSSASSQSLESSYAENAPSGASASTSRASSSTPDLGQHPLHIRIYTRRQITDIITMPNRSFAASHDRLPRAPENPVRTHHARPVCLRPGVPRY</sequence>
<evidence type="ECO:0000313" key="2">
    <source>
        <dbReference type="EMBL" id="KZP19717.1"/>
    </source>
</evidence>
<feature type="region of interest" description="Disordered" evidence="1">
    <location>
        <begin position="1"/>
        <end position="55"/>
    </location>
</feature>
<dbReference type="Proteomes" id="UP000076532">
    <property type="component" value="Unassembled WGS sequence"/>
</dbReference>
<keyword evidence="3" id="KW-1185">Reference proteome</keyword>
<feature type="region of interest" description="Disordered" evidence="1">
    <location>
        <begin position="74"/>
        <end position="106"/>
    </location>
</feature>
<dbReference type="EMBL" id="KV417561">
    <property type="protein sequence ID" value="KZP19717.1"/>
    <property type="molecule type" value="Genomic_DNA"/>
</dbReference>
<accession>A0A166IE50</accession>